<feature type="transmembrane region" description="Helical" evidence="12">
    <location>
        <begin position="55"/>
        <end position="73"/>
    </location>
</feature>
<protein>
    <recommendedName>
        <fullName evidence="13">Cytochrome b561 domain-containing protein</fullName>
    </recommendedName>
</protein>
<proteinExistence type="predicted"/>
<dbReference type="AlphaFoldDB" id="A0A1E3QDG8"/>
<dbReference type="GO" id="GO:0140575">
    <property type="term" value="F:transmembrane monodehydroascorbate reductase activity"/>
    <property type="evidence" value="ECO:0007669"/>
    <property type="project" value="InterPro"/>
</dbReference>
<feature type="transmembrane region" description="Helical" evidence="12">
    <location>
        <begin position="156"/>
        <end position="174"/>
    </location>
</feature>
<evidence type="ECO:0000256" key="4">
    <source>
        <dbReference type="ARBA" id="ARBA00022617"/>
    </source>
</evidence>
<evidence type="ECO:0000256" key="1">
    <source>
        <dbReference type="ARBA" id="ARBA00001970"/>
    </source>
</evidence>
<keyword evidence="5 12" id="KW-0812">Transmembrane</keyword>
<feature type="compositionally biased region" description="Polar residues" evidence="11">
    <location>
        <begin position="25"/>
        <end position="37"/>
    </location>
</feature>
<evidence type="ECO:0000256" key="2">
    <source>
        <dbReference type="ARBA" id="ARBA00004141"/>
    </source>
</evidence>
<keyword evidence="4" id="KW-0349">Heme</keyword>
<gene>
    <name evidence="14" type="ORF">LIPSTDRAFT_61242</name>
</gene>
<evidence type="ECO:0000256" key="12">
    <source>
        <dbReference type="SAM" id="Phobius"/>
    </source>
</evidence>
<dbReference type="InterPro" id="IPR045150">
    <property type="entry name" value="CYB561D1/2"/>
</dbReference>
<evidence type="ECO:0000256" key="11">
    <source>
        <dbReference type="SAM" id="MobiDB-lite"/>
    </source>
</evidence>
<dbReference type="PANTHER" id="PTHR15422:SF45">
    <property type="entry name" value="CYTOCHROME B561 DOMAIN-CONTAINING PROTEIN"/>
    <property type="match status" value="1"/>
</dbReference>
<organism evidence="14 15">
    <name type="scientific">Lipomyces starkeyi NRRL Y-11557</name>
    <dbReference type="NCBI Taxonomy" id="675824"/>
    <lineage>
        <taxon>Eukaryota</taxon>
        <taxon>Fungi</taxon>
        <taxon>Dikarya</taxon>
        <taxon>Ascomycota</taxon>
        <taxon>Saccharomycotina</taxon>
        <taxon>Lipomycetes</taxon>
        <taxon>Lipomycetales</taxon>
        <taxon>Lipomycetaceae</taxon>
        <taxon>Lipomyces</taxon>
    </lineage>
</organism>
<dbReference type="SMART" id="SM00665">
    <property type="entry name" value="B561"/>
    <property type="match status" value="1"/>
</dbReference>
<dbReference type="EMBL" id="KV454290">
    <property type="protein sequence ID" value="ODQ75638.1"/>
    <property type="molecule type" value="Genomic_DNA"/>
</dbReference>
<dbReference type="InterPro" id="IPR006593">
    <property type="entry name" value="Cyt_b561/ferric_Rdtase_TM"/>
</dbReference>
<evidence type="ECO:0000256" key="6">
    <source>
        <dbReference type="ARBA" id="ARBA00022723"/>
    </source>
</evidence>
<keyword evidence="6" id="KW-0479">Metal-binding</keyword>
<dbReference type="GO" id="GO:0046872">
    <property type="term" value="F:metal ion binding"/>
    <property type="evidence" value="ECO:0007669"/>
    <property type="project" value="UniProtKB-KW"/>
</dbReference>
<dbReference type="CDD" id="cd08761">
    <property type="entry name" value="Cyt_b561_CYB561D2_like"/>
    <property type="match status" value="1"/>
</dbReference>
<name>A0A1E3QDG8_LIPST</name>
<keyword evidence="15" id="KW-1185">Reference proteome</keyword>
<dbReference type="OrthoDB" id="432881at2759"/>
<dbReference type="PANTHER" id="PTHR15422">
    <property type="entry name" value="OS05G0565100 PROTEIN"/>
    <property type="match status" value="1"/>
</dbReference>
<evidence type="ECO:0000256" key="3">
    <source>
        <dbReference type="ARBA" id="ARBA00022448"/>
    </source>
</evidence>
<dbReference type="GO" id="GO:0016020">
    <property type="term" value="C:membrane"/>
    <property type="evidence" value="ECO:0007669"/>
    <property type="project" value="UniProtKB-SubCell"/>
</dbReference>
<feature type="transmembrane region" description="Helical" evidence="12">
    <location>
        <begin position="224"/>
        <end position="242"/>
    </location>
</feature>
<keyword evidence="9" id="KW-0408">Iron</keyword>
<feature type="domain" description="Cytochrome b561" evidence="13">
    <location>
        <begin position="48"/>
        <end position="252"/>
    </location>
</feature>
<reference evidence="14 15" key="1">
    <citation type="journal article" date="2016" name="Proc. Natl. Acad. Sci. U.S.A.">
        <title>Comparative genomics of biotechnologically important yeasts.</title>
        <authorList>
            <person name="Riley R."/>
            <person name="Haridas S."/>
            <person name="Wolfe K.H."/>
            <person name="Lopes M.R."/>
            <person name="Hittinger C.T."/>
            <person name="Goeker M."/>
            <person name="Salamov A.A."/>
            <person name="Wisecaver J.H."/>
            <person name="Long T.M."/>
            <person name="Calvey C.H."/>
            <person name="Aerts A.L."/>
            <person name="Barry K.W."/>
            <person name="Choi C."/>
            <person name="Clum A."/>
            <person name="Coughlan A.Y."/>
            <person name="Deshpande S."/>
            <person name="Douglass A.P."/>
            <person name="Hanson S.J."/>
            <person name="Klenk H.-P."/>
            <person name="LaButti K.M."/>
            <person name="Lapidus A."/>
            <person name="Lindquist E.A."/>
            <person name="Lipzen A.M."/>
            <person name="Meier-Kolthoff J.P."/>
            <person name="Ohm R.A."/>
            <person name="Otillar R.P."/>
            <person name="Pangilinan J.L."/>
            <person name="Peng Y."/>
            <person name="Rokas A."/>
            <person name="Rosa C.A."/>
            <person name="Scheuner C."/>
            <person name="Sibirny A.A."/>
            <person name="Slot J.C."/>
            <person name="Stielow J.B."/>
            <person name="Sun H."/>
            <person name="Kurtzman C.P."/>
            <person name="Blackwell M."/>
            <person name="Grigoriev I.V."/>
            <person name="Jeffries T.W."/>
        </authorList>
    </citation>
    <scope>NUCLEOTIDE SEQUENCE [LARGE SCALE GENOMIC DNA]</scope>
    <source>
        <strain evidence="14 15">NRRL Y-11557</strain>
    </source>
</reference>
<accession>A0A1E3QDG8</accession>
<evidence type="ECO:0000313" key="14">
    <source>
        <dbReference type="EMBL" id="ODQ75638.1"/>
    </source>
</evidence>
<comment type="subcellular location">
    <subcellularLocation>
        <location evidence="2">Membrane</location>
        <topology evidence="2">Multi-pass membrane protein</topology>
    </subcellularLocation>
</comment>
<feature type="transmembrane region" description="Helical" evidence="12">
    <location>
        <begin position="194"/>
        <end position="212"/>
    </location>
</feature>
<feature type="transmembrane region" description="Helical" evidence="12">
    <location>
        <begin position="114"/>
        <end position="136"/>
    </location>
</feature>
<evidence type="ECO:0000256" key="10">
    <source>
        <dbReference type="ARBA" id="ARBA00023136"/>
    </source>
</evidence>
<keyword evidence="7" id="KW-0249">Electron transport</keyword>
<sequence>MPSGEGQPLLSQSDLQDGRGVMGTSDRQSLRSMNSETSDVANELRKNLYSTRSSIIAQVGAIALFLYIFYHIMANDIIFFTGHPALNNFAIFALTQSIILVQPTSTAAEKQLGATVHGIFNVIAGMAFLGALSIIFVNKAAHQGIHFKSVHARLGLVTYILLFANVLLGITQYWTPYVYGSVSRAKSLYKYHRVIGYASLAFSFLTATLSTTTDYNRSIFGMKFSVLFGLVIVTSIGLAVRIRPQKFQFKFRRS</sequence>
<keyword evidence="8 12" id="KW-1133">Transmembrane helix</keyword>
<comment type="cofactor">
    <cofactor evidence="1">
        <name>heme b</name>
        <dbReference type="ChEBI" id="CHEBI:60344"/>
    </cofactor>
</comment>
<dbReference type="PROSITE" id="PS50939">
    <property type="entry name" value="CYTOCHROME_B561"/>
    <property type="match status" value="1"/>
</dbReference>
<evidence type="ECO:0000313" key="15">
    <source>
        <dbReference type="Proteomes" id="UP000094385"/>
    </source>
</evidence>
<feature type="transmembrane region" description="Helical" evidence="12">
    <location>
        <begin position="85"/>
        <end position="102"/>
    </location>
</feature>
<dbReference type="Pfam" id="PF03188">
    <property type="entry name" value="Cytochrom_B561"/>
    <property type="match status" value="1"/>
</dbReference>
<evidence type="ECO:0000256" key="9">
    <source>
        <dbReference type="ARBA" id="ARBA00023004"/>
    </source>
</evidence>
<feature type="region of interest" description="Disordered" evidence="11">
    <location>
        <begin position="1"/>
        <end position="37"/>
    </location>
</feature>
<dbReference type="Gene3D" id="1.20.120.1770">
    <property type="match status" value="1"/>
</dbReference>
<dbReference type="Proteomes" id="UP000094385">
    <property type="component" value="Unassembled WGS sequence"/>
</dbReference>
<keyword evidence="10 12" id="KW-0472">Membrane</keyword>
<keyword evidence="3" id="KW-0813">Transport</keyword>
<evidence type="ECO:0000259" key="13">
    <source>
        <dbReference type="PROSITE" id="PS50939"/>
    </source>
</evidence>
<evidence type="ECO:0000256" key="7">
    <source>
        <dbReference type="ARBA" id="ARBA00022982"/>
    </source>
</evidence>
<evidence type="ECO:0000256" key="8">
    <source>
        <dbReference type="ARBA" id="ARBA00022989"/>
    </source>
</evidence>
<evidence type="ECO:0000256" key="5">
    <source>
        <dbReference type="ARBA" id="ARBA00022692"/>
    </source>
</evidence>